<sequence length="210" mass="22046">MAASPDVAQARGQKRSYQQQLQQQGGGANTQARLVFRVCLGPTAESAASIESAESGGVSTPVVLQVVSDTIVCTQPVGSPEVLRASSTEGPCHGGSDLFLIGKNFARGSRVIFREVHGSDSDWEAEAAIEAGLFHPGFTSSAGCPPIAVRTWPRQSQSSSRASANGESWGDSPANNDSHAFLIDIVIVFLKLIASKASAVIRIQLRLLVT</sequence>
<dbReference type="Gene3D" id="2.60.40.10">
    <property type="entry name" value="Immunoglobulins"/>
    <property type="match status" value="1"/>
</dbReference>
<dbReference type="InterPro" id="IPR037059">
    <property type="entry name" value="RHD_DNA_bind_dom_sf"/>
</dbReference>
<evidence type="ECO:0000313" key="4">
    <source>
        <dbReference type="WBParaSite" id="maker-unitig_27581-snap-gene-0.1-mRNA-1"/>
    </source>
</evidence>
<reference evidence="4" key="1">
    <citation type="submission" date="2016-11" db="UniProtKB">
        <authorList>
            <consortium name="WormBaseParasite"/>
        </authorList>
    </citation>
    <scope>IDENTIFICATION</scope>
</reference>
<accession>A0A1I8FAY9</accession>
<dbReference type="InterPro" id="IPR008366">
    <property type="entry name" value="NFAT"/>
</dbReference>
<name>A0A1I8FAY9_9PLAT</name>
<protein>
    <submittedName>
        <fullName evidence="4">RHD_dimer domain-containing protein</fullName>
    </submittedName>
</protein>
<feature type="compositionally biased region" description="Low complexity" evidence="1">
    <location>
        <begin position="154"/>
        <end position="164"/>
    </location>
</feature>
<feature type="domain" description="Rel homology dimerisation" evidence="2">
    <location>
        <begin position="81"/>
        <end position="142"/>
    </location>
</feature>
<dbReference type="SUPFAM" id="SSF81296">
    <property type="entry name" value="E set domains"/>
    <property type="match status" value="1"/>
</dbReference>
<dbReference type="PANTHER" id="PTHR12533">
    <property type="entry name" value="NFAT"/>
    <property type="match status" value="1"/>
</dbReference>
<dbReference type="Gene3D" id="2.60.40.340">
    <property type="entry name" value="Rel homology domain (RHD), DNA-binding domain"/>
    <property type="match status" value="1"/>
</dbReference>
<dbReference type="InterPro" id="IPR032397">
    <property type="entry name" value="RHD_dimer"/>
</dbReference>
<organism evidence="3 4">
    <name type="scientific">Macrostomum lignano</name>
    <dbReference type="NCBI Taxonomy" id="282301"/>
    <lineage>
        <taxon>Eukaryota</taxon>
        <taxon>Metazoa</taxon>
        <taxon>Spiralia</taxon>
        <taxon>Lophotrochozoa</taxon>
        <taxon>Platyhelminthes</taxon>
        <taxon>Rhabditophora</taxon>
        <taxon>Macrostomorpha</taxon>
        <taxon>Macrostomida</taxon>
        <taxon>Macrostomidae</taxon>
        <taxon>Macrostomum</taxon>
    </lineage>
</organism>
<dbReference type="Pfam" id="PF16179">
    <property type="entry name" value="RHD_dimer"/>
    <property type="match status" value="1"/>
</dbReference>
<dbReference type="InterPro" id="IPR013783">
    <property type="entry name" value="Ig-like_fold"/>
</dbReference>
<dbReference type="WBParaSite" id="maker-unitig_27581-snap-gene-0.1-mRNA-1">
    <property type="protein sequence ID" value="maker-unitig_27581-snap-gene-0.1-mRNA-1"/>
    <property type="gene ID" value="maker-unitig_27581-snap-gene-0.1"/>
</dbReference>
<evidence type="ECO:0000256" key="1">
    <source>
        <dbReference type="SAM" id="MobiDB-lite"/>
    </source>
</evidence>
<proteinExistence type="predicted"/>
<dbReference type="GO" id="GO:0000981">
    <property type="term" value="F:DNA-binding transcription factor activity, RNA polymerase II-specific"/>
    <property type="evidence" value="ECO:0007669"/>
    <property type="project" value="TreeGrafter"/>
</dbReference>
<feature type="region of interest" description="Disordered" evidence="1">
    <location>
        <begin position="1"/>
        <end position="25"/>
    </location>
</feature>
<keyword evidence="3" id="KW-1185">Reference proteome</keyword>
<dbReference type="GO" id="GO:0000978">
    <property type="term" value="F:RNA polymerase II cis-regulatory region sequence-specific DNA binding"/>
    <property type="evidence" value="ECO:0007669"/>
    <property type="project" value="TreeGrafter"/>
</dbReference>
<evidence type="ECO:0000259" key="2">
    <source>
        <dbReference type="Pfam" id="PF16179"/>
    </source>
</evidence>
<dbReference type="GO" id="GO:0005667">
    <property type="term" value="C:transcription regulator complex"/>
    <property type="evidence" value="ECO:0007669"/>
    <property type="project" value="TreeGrafter"/>
</dbReference>
<feature type="region of interest" description="Disordered" evidence="1">
    <location>
        <begin position="152"/>
        <end position="172"/>
    </location>
</feature>
<evidence type="ECO:0000313" key="3">
    <source>
        <dbReference type="Proteomes" id="UP000095280"/>
    </source>
</evidence>
<dbReference type="PANTHER" id="PTHR12533:SF7">
    <property type="entry name" value="NFAT NUCLEAR FACTOR, ISOFORM B"/>
    <property type="match status" value="1"/>
</dbReference>
<dbReference type="InterPro" id="IPR014756">
    <property type="entry name" value="Ig_E-set"/>
</dbReference>
<dbReference type="AlphaFoldDB" id="A0A1I8FAY9"/>
<dbReference type="Proteomes" id="UP000095280">
    <property type="component" value="Unplaced"/>
</dbReference>